<feature type="transmembrane region" description="Helical" evidence="1">
    <location>
        <begin position="108"/>
        <end position="130"/>
    </location>
</feature>
<comment type="caution">
    <text evidence="2">The sequence shown here is derived from an EMBL/GenBank/DDBJ whole genome shotgun (WGS) entry which is preliminary data.</text>
</comment>
<dbReference type="Pfam" id="PF07332">
    <property type="entry name" value="Phage_holin_3_6"/>
    <property type="match status" value="1"/>
</dbReference>
<reference evidence="3" key="1">
    <citation type="journal article" date="2019" name="Int. J. Syst. Evol. Microbiol.">
        <title>The Global Catalogue of Microorganisms (GCM) 10K type strain sequencing project: providing services to taxonomists for standard genome sequencing and annotation.</title>
        <authorList>
            <consortium name="The Broad Institute Genomics Platform"/>
            <consortium name="The Broad Institute Genome Sequencing Center for Infectious Disease"/>
            <person name="Wu L."/>
            <person name="Ma J."/>
        </authorList>
    </citation>
    <scope>NUCLEOTIDE SEQUENCE [LARGE SCALE GENOMIC DNA]</scope>
    <source>
        <strain evidence="3">ZS-22-S1</strain>
    </source>
</reference>
<sequence length="169" mass="18093">MTSAHENSHGNGAGLPRVPSIPLSDDASASGDQSIGGLVKDATTHLSTLIRGELELAKAEVAGEVKKGLTGSISLIVALAVLLLSIPFLFVAFALGLNDLVDWEDHPWAGFLITFVLFLVVVGLLVLVGVRKIKRIRAPQRTIDSAKDTIAALRRGDDDQYDELELRRS</sequence>
<dbReference type="Proteomes" id="UP001595859">
    <property type="component" value="Unassembled WGS sequence"/>
</dbReference>
<keyword evidence="3" id="KW-1185">Reference proteome</keyword>
<accession>A0ABV9RYN6</accession>
<keyword evidence="1" id="KW-1133">Transmembrane helix</keyword>
<dbReference type="EMBL" id="JBHSIS010000006">
    <property type="protein sequence ID" value="MFC4854475.1"/>
    <property type="molecule type" value="Genomic_DNA"/>
</dbReference>
<name>A0ABV9RYN6_9PSEU</name>
<organism evidence="2 3">
    <name type="scientific">Actinophytocola glycyrrhizae</name>
    <dbReference type="NCBI Taxonomy" id="2044873"/>
    <lineage>
        <taxon>Bacteria</taxon>
        <taxon>Bacillati</taxon>
        <taxon>Actinomycetota</taxon>
        <taxon>Actinomycetes</taxon>
        <taxon>Pseudonocardiales</taxon>
        <taxon>Pseudonocardiaceae</taxon>
    </lineage>
</organism>
<gene>
    <name evidence="2" type="ORF">ACFPCV_13255</name>
</gene>
<evidence type="ECO:0000313" key="2">
    <source>
        <dbReference type="EMBL" id="MFC4854475.1"/>
    </source>
</evidence>
<proteinExistence type="predicted"/>
<protein>
    <submittedName>
        <fullName evidence="2">Phage holin family protein</fullName>
    </submittedName>
</protein>
<evidence type="ECO:0000256" key="1">
    <source>
        <dbReference type="SAM" id="Phobius"/>
    </source>
</evidence>
<keyword evidence="1" id="KW-0472">Membrane</keyword>
<feature type="transmembrane region" description="Helical" evidence="1">
    <location>
        <begin position="75"/>
        <end position="96"/>
    </location>
</feature>
<evidence type="ECO:0000313" key="3">
    <source>
        <dbReference type="Proteomes" id="UP001595859"/>
    </source>
</evidence>
<dbReference type="InterPro" id="IPR009937">
    <property type="entry name" value="Phage_holin_3_6"/>
</dbReference>
<dbReference type="RefSeq" id="WP_378056417.1">
    <property type="nucleotide sequence ID" value="NZ_JBHSIS010000006.1"/>
</dbReference>
<keyword evidence="1" id="KW-0812">Transmembrane</keyword>